<dbReference type="Pfam" id="PF08241">
    <property type="entry name" value="Methyltransf_11"/>
    <property type="match status" value="1"/>
</dbReference>
<dbReference type="InterPro" id="IPR013216">
    <property type="entry name" value="Methyltransf_11"/>
</dbReference>
<gene>
    <name evidence="2" type="ORF">PECAL_2P11060</name>
</gene>
<dbReference type="InterPro" id="IPR029063">
    <property type="entry name" value="SAM-dependent_MTases_sf"/>
</dbReference>
<comment type="caution">
    <text evidence="2">The sequence shown here is derived from an EMBL/GenBank/DDBJ whole genome shotgun (WGS) entry which is preliminary data.</text>
</comment>
<reference evidence="2" key="1">
    <citation type="submission" date="2021-11" db="EMBL/GenBank/DDBJ databases">
        <authorList>
            <consortium name="Genoscope - CEA"/>
            <person name="William W."/>
        </authorList>
    </citation>
    <scope>NUCLEOTIDE SEQUENCE</scope>
</reference>
<dbReference type="GO" id="GO:0008757">
    <property type="term" value="F:S-adenosylmethionine-dependent methyltransferase activity"/>
    <property type="evidence" value="ECO:0007669"/>
    <property type="project" value="InterPro"/>
</dbReference>
<keyword evidence="3" id="KW-1185">Reference proteome</keyword>
<organism evidence="2 3">
    <name type="scientific">Pelagomonas calceolata</name>
    <dbReference type="NCBI Taxonomy" id="35677"/>
    <lineage>
        <taxon>Eukaryota</taxon>
        <taxon>Sar</taxon>
        <taxon>Stramenopiles</taxon>
        <taxon>Ochrophyta</taxon>
        <taxon>Pelagophyceae</taxon>
        <taxon>Pelagomonadales</taxon>
        <taxon>Pelagomonadaceae</taxon>
        <taxon>Pelagomonas</taxon>
    </lineage>
</organism>
<dbReference type="CDD" id="cd02440">
    <property type="entry name" value="AdoMet_MTases"/>
    <property type="match status" value="1"/>
</dbReference>
<dbReference type="AlphaFoldDB" id="A0A8J2SDW0"/>
<dbReference type="OrthoDB" id="66144at2759"/>
<protein>
    <recommendedName>
        <fullName evidence="1">Methyltransferase type 11 domain-containing protein</fullName>
    </recommendedName>
</protein>
<dbReference type="SUPFAM" id="SSF53335">
    <property type="entry name" value="S-adenosyl-L-methionine-dependent methyltransferases"/>
    <property type="match status" value="1"/>
</dbReference>
<accession>A0A8J2SDW0</accession>
<evidence type="ECO:0000313" key="2">
    <source>
        <dbReference type="EMBL" id="CAH0368058.1"/>
    </source>
</evidence>
<proteinExistence type="predicted"/>
<sequence length="293" mass="32036">MRTLKLLLTSSARVRMASMTSNAKGTLAPASILAESWSIAAEGYDEIFVPRFKPWTDNALALLGSTEFKLPQGDVLVPTCGPGHELPLVAELLKNRNVRGTDLAPGMIEVAQKRCEGNPRLSCAVEDAMAPSGEYAALFSVFGLQQMPDHAQAIQAWTRCLKIGGVAVVIYWPMGQGVEKRGPWAHWGRLLRAALGDGARRGVQGWEDSLPSAIESAGGEVLFSHPLKYRIQWPNASEMFDAMTECGPWHALRLKKGDDFVDGLRDDFLAPYAVDAPLVHDPTARVLVFRRKS</sequence>
<dbReference type="EMBL" id="CAKKNE010000002">
    <property type="protein sequence ID" value="CAH0368058.1"/>
    <property type="molecule type" value="Genomic_DNA"/>
</dbReference>
<evidence type="ECO:0000313" key="3">
    <source>
        <dbReference type="Proteomes" id="UP000789595"/>
    </source>
</evidence>
<evidence type="ECO:0000259" key="1">
    <source>
        <dbReference type="Pfam" id="PF08241"/>
    </source>
</evidence>
<name>A0A8J2SDW0_9STRA</name>
<feature type="domain" description="Methyltransferase type 11" evidence="1">
    <location>
        <begin position="80"/>
        <end position="168"/>
    </location>
</feature>
<dbReference type="Proteomes" id="UP000789595">
    <property type="component" value="Unassembled WGS sequence"/>
</dbReference>
<dbReference type="Gene3D" id="3.40.50.150">
    <property type="entry name" value="Vaccinia Virus protein VP39"/>
    <property type="match status" value="1"/>
</dbReference>